<proteinExistence type="predicted"/>
<evidence type="ECO:0000256" key="3">
    <source>
        <dbReference type="ARBA" id="ARBA00022553"/>
    </source>
</evidence>
<evidence type="ECO:0000256" key="9">
    <source>
        <dbReference type="SAM" id="Coils"/>
    </source>
</evidence>
<evidence type="ECO:0000256" key="8">
    <source>
        <dbReference type="ARBA" id="ARBA00023012"/>
    </source>
</evidence>
<keyword evidence="3" id="KW-0597">Phosphoprotein</keyword>
<protein>
    <recommendedName>
        <fullName evidence="2">histidine kinase</fullName>
        <ecNumber evidence="2">2.7.13.3</ecNumber>
    </recommendedName>
</protein>
<dbReference type="InterPro" id="IPR050482">
    <property type="entry name" value="Sensor_HK_TwoCompSys"/>
</dbReference>
<keyword evidence="8" id="KW-0902">Two-component regulatory system</keyword>
<dbReference type="EC" id="2.7.13.3" evidence="2"/>
<dbReference type="EMBL" id="JAUSUE010000004">
    <property type="protein sequence ID" value="MDQ0203178.1"/>
    <property type="molecule type" value="Genomic_DNA"/>
</dbReference>
<comment type="catalytic activity">
    <reaction evidence="1">
        <text>ATP + protein L-histidine = ADP + protein N-phospho-L-histidine.</text>
        <dbReference type="EC" id="2.7.13.3"/>
    </reaction>
</comment>
<gene>
    <name evidence="13" type="ORF">J2S01_000885</name>
</gene>
<feature type="domain" description="Signal transduction histidine kinase subgroup 3 dimerisation and phosphoacceptor" evidence="12">
    <location>
        <begin position="238"/>
        <end position="304"/>
    </location>
</feature>
<feature type="transmembrane region" description="Helical" evidence="10">
    <location>
        <begin position="53"/>
        <end position="77"/>
    </location>
</feature>
<dbReference type="InterPro" id="IPR011712">
    <property type="entry name" value="Sig_transdc_His_kin_sub3_dim/P"/>
</dbReference>
<evidence type="ECO:0000256" key="6">
    <source>
        <dbReference type="ARBA" id="ARBA00022777"/>
    </source>
</evidence>
<dbReference type="InterPro" id="IPR003594">
    <property type="entry name" value="HATPase_dom"/>
</dbReference>
<evidence type="ECO:0000259" key="12">
    <source>
        <dbReference type="Pfam" id="PF07730"/>
    </source>
</evidence>
<feature type="coiled-coil region" evidence="9">
    <location>
        <begin position="199"/>
        <end position="236"/>
    </location>
</feature>
<keyword evidence="5" id="KW-0547">Nucleotide-binding</keyword>
<feature type="domain" description="Histidine kinase/HSP90-like ATPase" evidence="11">
    <location>
        <begin position="345"/>
        <end position="429"/>
    </location>
</feature>
<evidence type="ECO:0000259" key="11">
    <source>
        <dbReference type="Pfam" id="PF02518"/>
    </source>
</evidence>
<keyword evidence="10" id="KW-0812">Transmembrane</keyword>
<evidence type="ECO:0000256" key="4">
    <source>
        <dbReference type="ARBA" id="ARBA00022679"/>
    </source>
</evidence>
<keyword evidence="4" id="KW-0808">Transferase</keyword>
<evidence type="ECO:0000313" key="13">
    <source>
        <dbReference type="EMBL" id="MDQ0203178.1"/>
    </source>
</evidence>
<dbReference type="CDD" id="cd16917">
    <property type="entry name" value="HATPase_UhpB-NarQ-NarX-like"/>
    <property type="match status" value="1"/>
</dbReference>
<keyword evidence="10" id="KW-0472">Membrane</keyword>
<sequence length="443" mass="49953">MTQPKLYSAAAMHYVLYAFNAASVFLLAIFMSITQTKINTSMSARLFLDSVSAVPWSANKIILFAVCAFLLLLSLSIIYRRCILTQSKYRYIVLALEICSCLIVMRSINMAYDGVILLVVADLISGYRGKNQRIILTAAMFSLYLIASYNLVDLQLKMIPFDVYISYYNQSVQGILKAACNILTSFNMILFVIYTMLLVQNQHQEKERIQSLNKQLNDANEKLRNYAIEAEHMAETRERNRLAREIHDTLGHALTSIIAGLDACLATIDAAPDFTKKQLKVISDTARHGINDVRRSVRRLRPDNLEKLPLKNALSQMIGDFASASGMHISLNYDCCPQNLRADEEEVIYRVIQESITNANRHGHAAHIEIIFSQTDGLLKIHIKDDGTGCENPIEGFGLRHMQERLSLLHGTLKYKSCGGFIIQADIPLSRGDIYNDKNNDSR</sequence>
<feature type="transmembrane region" description="Helical" evidence="10">
    <location>
        <begin position="12"/>
        <end position="33"/>
    </location>
</feature>
<organism evidence="13 14">
    <name type="scientific">Pectinatus haikarae</name>
    <dbReference type="NCBI Taxonomy" id="349096"/>
    <lineage>
        <taxon>Bacteria</taxon>
        <taxon>Bacillati</taxon>
        <taxon>Bacillota</taxon>
        <taxon>Negativicutes</taxon>
        <taxon>Selenomonadales</taxon>
        <taxon>Selenomonadaceae</taxon>
        <taxon>Pectinatus</taxon>
    </lineage>
</organism>
<dbReference type="Proteomes" id="UP001239167">
    <property type="component" value="Unassembled WGS sequence"/>
</dbReference>
<evidence type="ECO:0000256" key="5">
    <source>
        <dbReference type="ARBA" id="ARBA00022741"/>
    </source>
</evidence>
<name>A0ABT9Y5S6_9FIRM</name>
<evidence type="ECO:0000256" key="7">
    <source>
        <dbReference type="ARBA" id="ARBA00022840"/>
    </source>
</evidence>
<feature type="transmembrane region" description="Helical" evidence="10">
    <location>
        <begin position="89"/>
        <end position="105"/>
    </location>
</feature>
<dbReference type="GO" id="GO:0016301">
    <property type="term" value="F:kinase activity"/>
    <property type="evidence" value="ECO:0007669"/>
    <property type="project" value="UniProtKB-KW"/>
</dbReference>
<keyword evidence="6 13" id="KW-0418">Kinase</keyword>
<keyword evidence="9" id="KW-0175">Coiled coil</keyword>
<feature type="transmembrane region" description="Helical" evidence="10">
    <location>
        <begin position="134"/>
        <end position="152"/>
    </location>
</feature>
<reference evidence="13 14" key="1">
    <citation type="submission" date="2023-07" db="EMBL/GenBank/DDBJ databases">
        <title>Genomic Encyclopedia of Type Strains, Phase IV (KMG-IV): sequencing the most valuable type-strain genomes for metagenomic binning, comparative biology and taxonomic classification.</title>
        <authorList>
            <person name="Goeker M."/>
        </authorList>
    </citation>
    <scope>NUCLEOTIDE SEQUENCE [LARGE SCALE GENOMIC DNA]</scope>
    <source>
        <strain evidence="13 14">DSM 16980</strain>
    </source>
</reference>
<dbReference type="InterPro" id="IPR036890">
    <property type="entry name" value="HATPase_C_sf"/>
</dbReference>
<keyword evidence="10" id="KW-1133">Transmembrane helix</keyword>
<evidence type="ECO:0000313" key="14">
    <source>
        <dbReference type="Proteomes" id="UP001239167"/>
    </source>
</evidence>
<evidence type="ECO:0000256" key="10">
    <source>
        <dbReference type="SAM" id="Phobius"/>
    </source>
</evidence>
<dbReference type="Gene3D" id="1.20.5.1930">
    <property type="match status" value="1"/>
</dbReference>
<keyword evidence="14" id="KW-1185">Reference proteome</keyword>
<dbReference type="Pfam" id="PF07730">
    <property type="entry name" value="HisKA_3"/>
    <property type="match status" value="1"/>
</dbReference>
<dbReference type="Gene3D" id="3.30.565.10">
    <property type="entry name" value="Histidine kinase-like ATPase, C-terminal domain"/>
    <property type="match status" value="1"/>
</dbReference>
<evidence type="ECO:0000256" key="2">
    <source>
        <dbReference type="ARBA" id="ARBA00012438"/>
    </source>
</evidence>
<dbReference type="PANTHER" id="PTHR24421">
    <property type="entry name" value="NITRATE/NITRITE SENSOR PROTEIN NARX-RELATED"/>
    <property type="match status" value="1"/>
</dbReference>
<keyword evidence="7" id="KW-0067">ATP-binding</keyword>
<dbReference type="PANTHER" id="PTHR24421:SF10">
    <property type="entry name" value="NITRATE_NITRITE SENSOR PROTEIN NARQ"/>
    <property type="match status" value="1"/>
</dbReference>
<evidence type="ECO:0000256" key="1">
    <source>
        <dbReference type="ARBA" id="ARBA00000085"/>
    </source>
</evidence>
<dbReference type="RefSeq" id="WP_307223166.1">
    <property type="nucleotide sequence ID" value="NZ_CP116940.1"/>
</dbReference>
<accession>A0ABT9Y5S6</accession>
<comment type="caution">
    <text evidence="13">The sequence shown here is derived from an EMBL/GenBank/DDBJ whole genome shotgun (WGS) entry which is preliminary data.</text>
</comment>
<feature type="transmembrane region" description="Helical" evidence="10">
    <location>
        <begin position="172"/>
        <end position="199"/>
    </location>
</feature>
<dbReference type="Pfam" id="PF02518">
    <property type="entry name" value="HATPase_c"/>
    <property type="match status" value="1"/>
</dbReference>
<dbReference type="SUPFAM" id="SSF55874">
    <property type="entry name" value="ATPase domain of HSP90 chaperone/DNA topoisomerase II/histidine kinase"/>
    <property type="match status" value="1"/>
</dbReference>